<keyword evidence="3" id="KW-1185">Reference proteome</keyword>
<comment type="caution">
    <text evidence="2">The sequence shown here is derived from an EMBL/GenBank/DDBJ whole genome shotgun (WGS) entry which is preliminary data.</text>
</comment>
<dbReference type="Proteomes" id="UP000707731">
    <property type="component" value="Unassembled WGS sequence"/>
</dbReference>
<keyword evidence="1" id="KW-1133">Transmembrane helix</keyword>
<keyword evidence="1" id="KW-0472">Membrane</keyword>
<evidence type="ECO:0000313" key="3">
    <source>
        <dbReference type="Proteomes" id="UP000707731"/>
    </source>
</evidence>
<evidence type="ECO:0000256" key="1">
    <source>
        <dbReference type="SAM" id="Phobius"/>
    </source>
</evidence>
<proteinExistence type="predicted"/>
<feature type="transmembrane region" description="Helical" evidence="1">
    <location>
        <begin position="20"/>
        <end position="45"/>
    </location>
</feature>
<gene>
    <name evidence="2" type="ORF">IU449_02330</name>
</gene>
<accession>A0ABS0D4I3</accession>
<sequence>MIVVLFDAALSATGVLTVRQALVLFAVVEIPLMCVVATAFTVTVVSRTRRGDGVRSAMVHALGHSPFLPLIRAEIRGYRALWQAIRGRDCGVEPDAIVLRARRGALALPVAFAIATVVEIGALHLLLPWAWLRVALALVSVWSLIALSGYLAVHRTHPHYLTGASLVLRQSGAVVAVIDRARIESVVARGRFTQTAPTVVDGRLFLPGADGTTVDLTLTSPVTVTLPALVPARRKTGEVDHISVYVDEPDLLVSALRGRRRRRNPLDSDEVSR</sequence>
<name>A0ABS0D4I3_9NOCA</name>
<reference evidence="2 3" key="1">
    <citation type="submission" date="2020-10" db="EMBL/GenBank/DDBJ databases">
        <title>Identification of Nocardia species via Next-generation sequencing and recognition of intraspecies genetic diversity.</title>
        <authorList>
            <person name="Li P."/>
            <person name="Li P."/>
            <person name="Lu B."/>
        </authorList>
    </citation>
    <scope>NUCLEOTIDE SEQUENCE [LARGE SCALE GENOMIC DNA]</scope>
    <source>
        <strain evidence="2 3">BJ06-0143</strain>
    </source>
</reference>
<feature type="transmembrane region" description="Helical" evidence="1">
    <location>
        <begin position="106"/>
        <end position="125"/>
    </location>
</feature>
<organism evidence="2 3">
    <name type="scientific">Nocardia higoensis</name>
    <dbReference type="NCBI Taxonomy" id="228599"/>
    <lineage>
        <taxon>Bacteria</taxon>
        <taxon>Bacillati</taxon>
        <taxon>Actinomycetota</taxon>
        <taxon>Actinomycetes</taxon>
        <taxon>Mycobacteriales</taxon>
        <taxon>Nocardiaceae</taxon>
        <taxon>Nocardia</taxon>
    </lineage>
</organism>
<protein>
    <submittedName>
        <fullName evidence="2">Uncharacterized protein</fullName>
    </submittedName>
</protein>
<evidence type="ECO:0000313" key="2">
    <source>
        <dbReference type="EMBL" id="MBF6353392.1"/>
    </source>
</evidence>
<dbReference type="EMBL" id="JADLQN010000001">
    <property type="protein sequence ID" value="MBF6353392.1"/>
    <property type="molecule type" value="Genomic_DNA"/>
</dbReference>
<keyword evidence="1" id="KW-0812">Transmembrane</keyword>
<feature type="transmembrane region" description="Helical" evidence="1">
    <location>
        <begin position="131"/>
        <end position="153"/>
    </location>
</feature>